<protein>
    <submittedName>
        <fullName evidence="1">Uncharacterized protein</fullName>
    </submittedName>
</protein>
<dbReference type="AlphaFoldDB" id="A0A8R7TFN3"/>
<accession>A0A8R7TFN3</accession>
<reference evidence="1" key="2">
    <citation type="submission" date="2018-03" db="EMBL/GenBank/DDBJ databases">
        <title>The Triticum urartu genome reveals the dynamic nature of wheat genome evolution.</title>
        <authorList>
            <person name="Ling H."/>
            <person name="Ma B."/>
            <person name="Shi X."/>
            <person name="Liu H."/>
            <person name="Dong L."/>
            <person name="Sun H."/>
            <person name="Cao Y."/>
            <person name="Gao Q."/>
            <person name="Zheng S."/>
            <person name="Li Y."/>
            <person name="Yu Y."/>
            <person name="Du H."/>
            <person name="Qi M."/>
            <person name="Li Y."/>
            <person name="Yu H."/>
            <person name="Cui Y."/>
            <person name="Wang N."/>
            <person name="Chen C."/>
            <person name="Wu H."/>
            <person name="Zhao Y."/>
            <person name="Zhang J."/>
            <person name="Li Y."/>
            <person name="Zhou W."/>
            <person name="Zhang B."/>
            <person name="Hu W."/>
            <person name="Eijk M."/>
            <person name="Tang J."/>
            <person name="Witsenboer H."/>
            <person name="Zhao S."/>
            <person name="Li Z."/>
            <person name="Zhang A."/>
            <person name="Wang D."/>
            <person name="Liang C."/>
        </authorList>
    </citation>
    <scope>NUCLEOTIDE SEQUENCE [LARGE SCALE GENOMIC DNA]</scope>
    <source>
        <strain evidence="1">cv. G1812</strain>
    </source>
</reference>
<dbReference type="Proteomes" id="UP000015106">
    <property type="component" value="Chromosome 2"/>
</dbReference>
<proteinExistence type="predicted"/>
<keyword evidence="2" id="KW-1185">Reference proteome</keyword>
<dbReference type="Gramene" id="TuG1812G0200002001.01.T01">
    <property type="protein sequence ID" value="TuG1812G0200002001.01.T01"/>
    <property type="gene ID" value="TuG1812G0200002001.01"/>
</dbReference>
<evidence type="ECO:0000313" key="1">
    <source>
        <dbReference type="EnsemblPlants" id="TuG1812G0200002001.01.T01"/>
    </source>
</evidence>
<reference evidence="1" key="3">
    <citation type="submission" date="2022-06" db="UniProtKB">
        <authorList>
            <consortium name="EnsemblPlants"/>
        </authorList>
    </citation>
    <scope>IDENTIFICATION</scope>
</reference>
<evidence type="ECO:0000313" key="2">
    <source>
        <dbReference type="Proteomes" id="UP000015106"/>
    </source>
</evidence>
<dbReference type="EnsemblPlants" id="TuG1812G0200002001.01.T01">
    <property type="protein sequence ID" value="TuG1812G0200002001.01.T01"/>
    <property type="gene ID" value="TuG1812G0200002001.01"/>
</dbReference>
<name>A0A8R7TFN3_TRIUA</name>
<organism evidence="1 2">
    <name type="scientific">Triticum urartu</name>
    <name type="common">Red wild einkorn</name>
    <name type="synonym">Crithodium urartu</name>
    <dbReference type="NCBI Taxonomy" id="4572"/>
    <lineage>
        <taxon>Eukaryota</taxon>
        <taxon>Viridiplantae</taxon>
        <taxon>Streptophyta</taxon>
        <taxon>Embryophyta</taxon>
        <taxon>Tracheophyta</taxon>
        <taxon>Spermatophyta</taxon>
        <taxon>Magnoliopsida</taxon>
        <taxon>Liliopsida</taxon>
        <taxon>Poales</taxon>
        <taxon>Poaceae</taxon>
        <taxon>BOP clade</taxon>
        <taxon>Pooideae</taxon>
        <taxon>Triticodae</taxon>
        <taxon>Triticeae</taxon>
        <taxon>Triticinae</taxon>
        <taxon>Triticum</taxon>
    </lineage>
</organism>
<sequence length="106" mass="11421">MIMALDYYTAAAVGGSYGAEDVQAQESITIQENLAAEGHKDNSLIPSKHKNVYKLEVLCARNRGGIKTNQPLHLLSKPIWRRGGSIVTLLTYSVTSAGPEASPSLH</sequence>
<reference evidence="2" key="1">
    <citation type="journal article" date="2013" name="Nature">
        <title>Draft genome of the wheat A-genome progenitor Triticum urartu.</title>
        <authorList>
            <person name="Ling H.Q."/>
            <person name="Zhao S."/>
            <person name="Liu D."/>
            <person name="Wang J."/>
            <person name="Sun H."/>
            <person name="Zhang C."/>
            <person name="Fan H."/>
            <person name="Li D."/>
            <person name="Dong L."/>
            <person name="Tao Y."/>
            <person name="Gao C."/>
            <person name="Wu H."/>
            <person name="Li Y."/>
            <person name="Cui Y."/>
            <person name="Guo X."/>
            <person name="Zheng S."/>
            <person name="Wang B."/>
            <person name="Yu K."/>
            <person name="Liang Q."/>
            <person name="Yang W."/>
            <person name="Lou X."/>
            <person name="Chen J."/>
            <person name="Feng M."/>
            <person name="Jian J."/>
            <person name="Zhang X."/>
            <person name="Luo G."/>
            <person name="Jiang Y."/>
            <person name="Liu J."/>
            <person name="Wang Z."/>
            <person name="Sha Y."/>
            <person name="Zhang B."/>
            <person name="Wu H."/>
            <person name="Tang D."/>
            <person name="Shen Q."/>
            <person name="Xue P."/>
            <person name="Zou S."/>
            <person name="Wang X."/>
            <person name="Liu X."/>
            <person name="Wang F."/>
            <person name="Yang Y."/>
            <person name="An X."/>
            <person name="Dong Z."/>
            <person name="Zhang K."/>
            <person name="Zhang X."/>
            <person name="Luo M.C."/>
            <person name="Dvorak J."/>
            <person name="Tong Y."/>
            <person name="Wang J."/>
            <person name="Yang H."/>
            <person name="Li Z."/>
            <person name="Wang D."/>
            <person name="Zhang A."/>
            <person name="Wang J."/>
        </authorList>
    </citation>
    <scope>NUCLEOTIDE SEQUENCE</scope>
    <source>
        <strain evidence="2">cv. G1812</strain>
    </source>
</reference>